<reference evidence="1 2" key="1">
    <citation type="journal article" date="2022" name="Nat. Plants">
        <title>Genomes of leafy and leafless Platanthera orchids illuminate the evolution of mycoheterotrophy.</title>
        <authorList>
            <person name="Li M.H."/>
            <person name="Liu K.W."/>
            <person name="Li Z."/>
            <person name="Lu H.C."/>
            <person name="Ye Q.L."/>
            <person name="Zhang D."/>
            <person name="Wang J.Y."/>
            <person name="Li Y.F."/>
            <person name="Zhong Z.M."/>
            <person name="Liu X."/>
            <person name="Yu X."/>
            <person name="Liu D.K."/>
            <person name="Tu X.D."/>
            <person name="Liu B."/>
            <person name="Hao Y."/>
            <person name="Liao X.Y."/>
            <person name="Jiang Y.T."/>
            <person name="Sun W.H."/>
            <person name="Chen J."/>
            <person name="Chen Y.Q."/>
            <person name="Ai Y."/>
            <person name="Zhai J.W."/>
            <person name="Wu S.S."/>
            <person name="Zhou Z."/>
            <person name="Hsiao Y.Y."/>
            <person name="Wu W.L."/>
            <person name="Chen Y.Y."/>
            <person name="Lin Y.F."/>
            <person name="Hsu J.L."/>
            <person name="Li C.Y."/>
            <person name="Wang Z.W."/>
            <person name="Zhao X."/>
            <person name="Zhong W.Y."/>
            <person name="Ma X.K."/>
            <person name="Ma L."/>
            <person name="Huang J."/>
            <person name="Chen G.Z."/>
            <person name="Huang M.Z."/>
            <person name="Huang L."/>
            <person name="Peng D.H."/>
            <person name="Luo Y.B."/>
            <person name="Zou S.Q."/>
            <person name="Chen S.P."/>
            <person name="Lan S."/>
            <person name="Tsai W.C."/>
            <person name="Van de Peer Y."/>
            <person name="Liu Z.J."/>
        </authorList>
    </citation>
    <scope>NUCLEOTIDE SEQUENCE [LARGE SCALE GENOMIC DNA]</scope>
    <source>
        <strain evidence="1">Lor287</strain>
    </source>
</reference>
<dbReference type="PANTHER" id="PTHR14614">
    <property type="entry name" value="HEPATOCELLULAR CARCINOMA-ASSOCIATED ANTIGEN"/>
    <property type="match status" value="1"/>
</dbReference>
<dbReference type="InterPro" id="IPR019410">
    <property type="entry name" value="Methyltransf_16"/>
</dbReference>
<evidence type="ECO:0000313" key="1">
    <source>
        <dbReference type="EMBL" id="KAK8947032.1"/>
    </source>
</evidence>
<comment type="caution">
    <text evidence="1">The sequence shown here is derived from an EMBL/GenBank/DDBJ whole genome shotgun (WGS) entry which is preliminary data.</text>
</comment>
<keyword evidence="2" id="KW-1185">Reference proteome</keyword>
<dbReference type="Gene3D" id="3.40.50.150">
    <property type="entry name" value="Vaccinia Virus protein VP39"/>
    <property type="match status" value="2"/>
</dbReference>
<gene>
    <name evidence="1" type="ORF">KSP39_PZI007046</name>
</gene>
<name>A0AAP0BPY6_9ASPA</name>
<dbReference type="AlphaFoldDB" id="A0AAP0BPY6"/>
<dbReference type="CDD" id="cd02440">
    <property type="entry name" value="AdoMet_MTases"/>
    <property type="match status" value="1"/>
</dbReference>
<dbReference type="PANTHER" id="PTHR14614:SF97">
    <property type="entry name" value="S-ADENOSYL-L-METHIONINE-DEPENDENT METHYLTRANSFERASES SUPERFAMILY PROTEIN"/>
    <property type="match status" value="1"/>
</dbReference>
<protein>
    <submittedName>
        <fullName evidence="1">Uncharacterized protein</fullName>
    </submittedName>
</protein>
<proteinExistence type="predicted"/>
<dbReference type="Pfam" id="PF10294">
    <property type="entry name" value="Methyltransf_16"/>
    <property type="match status" value="1"/>
</dbReference>
<dbReference type="EMBL" id="JBBWWQ010000005">
    <property type="protein sequence ID" value="KAK8947032.1"/>
    <property type="molecule type" value="Genomic_DNA"/>
</dbReference>
<accession>A0AAP0BPY6</accession>
<organism evidence="1 2">
    <name type="scientific">Platanthera zijinensis</name>
    <dbReference type="NCBI Taxonomy" id="2320716"/>
    <lineage>
        <taxon>Eukaryota</taxon>
        <taxon>Viridiplantae</taxon>
        <taxon>Streptophyta</taxon>
        <taxon>Embryophyta</taxon>
        <taxon>Tracheophyta</taxon>
        <taxon>Spermatophyta</taxon>
        <taxon>Magnoliopsida</taxon>
        <taxon>Liliopsida</taxon>
        <taxon>Asparagales</taxon>
        <taxon>Orchidaceae</taxon>
        <taxon>Orchidoideae</taxon>
        <taxon>Orchideae</taxon>
        <taxon>Orchidinae</taxon>
        <taxon>Platanthera</taxon>
    </lineage>
</organism>
<dbReference type="Proteomes" id="UP001418222">
    <property type="component" value="Unassembled WGS sequence"/>
</dbReference>
<sequence>MYRVLLYAWTLRRQVGRLGDNKTSKSCSFVLLLHNICNWHVLTIREFSFHQFNANLLWPGTFAFCEWLSQNRSLLEGQNILELGRRKIAQCEHMAESASENMRKGKVHVEGEVTVKCSPRPSDTLICGTGALAIFIRKYLGVDITTSDFDDKEVEENIVHNCKANEVKLLPHVRHTWGEPFPVSDPNWDLIIASDILLYVKQYPNLIKTLSFLLKSYKQTNASSLAYYAGESLELCQPVFLMSWRRRIGGEEAHFFSGCEHDGLSVKHIGSRVYCISPRIDA</sequence>
<dbReference type="InterPro" id="IPR029063">
    <property type="entry name" value="SAM-dependent_MTases_sf"/>
</dbReference>
<evidence type="ECO:0000313" key="2">
    <source>
        <dbReference type="Proteomes" id="UP001418222"/>
    </source>
</evidence>
<dbReference type="SUPFAM" id="SSF53335">
    <property type="entry name" value="S-adenosyl-L-methionine-dependent methyltransferases"/>
    <property type="match status" value="1"/>
</dbReference>